<dbReference type="InterPro" id="IPR014710">
    <property type="entry name" value="RmlC-like_jellyroll"/>
</dbReference>
<dbReference type="GO" id="GO:0000271">
    <property type="term" value="P:polysaccharide biosynthetic process"/>
    <property type="evidence" value="ECO:0007669"/>
    <property type="project" value="TreeGrafter"/>
</dbReference>
<feature type="active site" description="Proton donor" evidence="2">
    <location>
        <position position="132"/>
    </location>
</feature>
<reference evidence="4 5" key="1">
    <citation type="submission" date="2018-11" db="EMBL/GenBank/DDBJ databases">
        <title>Trebonia kvetii gen.nov., sp.nov., a novel acidophilic actinobacterium, and proposal of the new actinobacterial family Treboniaceae fam. nov.</title>
        <authorList>
            <person name="Rapoport D."/>
            <person name="Sagova-Mareckova M."/>
            <person name="Sedlacek I."/>
            <person name="Provaznik J."/>
            <person name="Kralova S."/>
            <person name="Pavlinic D."/>
            <person name="Benes V."/>
            <person name="Kopecky J."/>
        </authorList>
    </citation>
    <scope>NUCLEOTIDE SEQUENCE [LARGE SCALE GENOMIC DNA]</scope>
    <source>
        <strain evidence="4 5">15Tr583</strain>
    </source>
</reference>
<dbReference type="SUPFAM" id="SSF51182">
    <property type="entry name" value="RmlC-like cupins"/>
    <property type="match status" value="1"/>
</dbReference>
<proteinExistence type="inferred from homology"/>
<sequence>MKITVVERVAGALLFQPTPHVDERGFFSRTFDAEVAREAGLDPCGFAQDSLSRSARGVVRGLHLRGGAGEAKLVRCSYGAIFDVIIDLRPASPTYRNWESFDLRDTEQVSLYIPAGCAHGFQALTEPADVSYRIDRAHDPAEDISIIFNDPDLAIPWPLPVTAMSPRDRAALPLATVLKQVSRSLGCGEIQRGHQRCALTTAPFPDEGDSRNTTPETR</sequence>
<dbReference type="PANTHER" id="PTHR21047">
    <property type="entry name" value="DTDP-6-DEOXY-D-GLUCOSE-3,5 EPIMERASE"/>
    <property type="match status" value="1"/>
</dbReference>
<dbReference type="EMBL" id="RPFW01000012">
    <property type="protein sequence ID" value="TVY99730.1"/>
    <property type="molecule type" value="Genomic_DNA"/>
</dbReference>
<dbReference type="InterPro" id="IPR011051">
    <property type="entry name" value="RmlC_Cupin_sf"/>
</dbReference>
<dbReference type="PANTHER" id="PTHR21047:SF2">
    <property type="entry name" value="THYMIDINE DIPHOSPHO-4-KETO-RHAMNOSE 3,5-EPIMERASE"/>
    <property type="match status" value="1"/>
</dbReference>
<keyword evidence="5" id="KW-1185">Reference proteome</keyword>
<dbReference type="Proteomes" id="UP000460272">
    <property type="component" value="Unassembled WGS sequence"/>
</dbReference>
<dbReference type="CDD" id="cd00438">
    <property type="entry name" value="cupin_RmlC"/>
    <property type="match status" value="1"/>
</dbReference>
<gene>
    <name evidence="4" type="ORF">EAS64_41545</name>
</gene>
<evidence type="ECO:0000313" key="4">
    <source>
        <dbReference type="EMBL" id="TVY99730.1"/>
    </source>
</evidence>
<name>A0A6P2BR75_9ACTN</name>
<evidence type="ECO:0000256" key="2">
    <source>
        <dbReference type="PIRSR" id="PIRSR600888-1"/>
    </source>
</evidence>
<dbReference type="GO" id="GO:0005829">
    <property type="term" value="C:cytosol"/>
    <property type="evidence" value="ECO:0007669"/>
    <property type="project" value="TreeGrafter"/>
</dbReference>
<accession>A0A6P2BR75</accession>
<evidence type="ECO:0000256" key="3">
    <source>
        <dbReference type="SAM" id="MobiDB-lite"/>
    </source>
</evidence>
<feature type="region of interest" description="Disordered" evidence="3">
    <location>
        <begin position="199"/>
        <end position="218"/>
    </location>
</feature>
<dbReference type="AlphaFoldDB" id="A0A6P2BR75"/>
<dbReference type="RefSeq" id="WP_145862214.1">
    <property type="nucleotide sequence ID" value="NZ_RPFW01000012.1"/>
</dbReference>
<dbReference type="Gene3D" id="2.60.120.10">
    <property type="entry name" value="Jelly Rolls"/>
    <property type="match status" value="1"/>
</dbReference>
<comment type="caution">
    <text evidence="4">The sequence shown here is derived from an EMBL/GenBank/DDBJ whole genome shotgun (WGS) entry which is preliminary data.</text>
</comment>
<dbReference type="Pfam" id="PF00908">
    <property type="entry name" value="dTDP_sugar_isom"/>
    <property type="match status" value="1"/>
</dbReference>
<protein>
    <submittedName>
        <fullName evidence="4">dTDP-4-keto-6-deoxy-D-glucose epimerase</fullName>
    </submittedName>
</protein>
<dbReference type="GO" id="GO:0019305">
    <property type="term" value="P:dTDP-rhamnose biosynthetic process"/>
    <property type="evidence" value="ECO:0007669"/>
    <property type="project" value="TreeGrafter"/>
</dbReference>
<comment type="similarity">
    <text evidence="1">Belongs to the dTDP-4-dehydrorhamnose 3,5-epimerase family.</text>
</comment>
<evidence type="ECO:0000256" key="1">
    <source>
        <dbReference type="ARBA" id="ARBA00010154"/>
    </source>
</evidence>
<dbReference type="GO" id="GO:0008830">
    <property type="term" value="F:dTDP-4-dehydrorhamnose 3,5-epimerase activity"/>
    <property type="evidence" value="ECO:0007669"/>
    <property type="project" value="InterPro"/>
</dbReference>
<evidence type="ECO:0000313" key="5">
    <source>
        <dbReference type="Proteomes" id="UP000460272"/>
    </source>
</evidence>
<dbReference type="OrthoDB" id="9800680at2"/>
<dbReference type="InterPro" id="IPR000888">
    <property type="entry name" value="RmlC-like"/>
</dbReference>
<organism evidence="4 5">
    <name type="scientific">Trebonia kvetii</name>
    <dbReference type="NCBI Taxonomy" id="2480626"/>
    <lineage>
        <taxon>Bacteria</taxon>
        <taxon>Bacillati</taxon>
        <taxon>Actinomycetota</taxon>
        <taxon>Actinomycetes</taxon>
        <taxon>Streptosporangiales</taxon>
        <taxon>Treboniaceae</taxon>
        <taxon>Trebonia</taxon>
    </lineage>
</organism>
<feature type="active site" description="Proton acceptor" evidence="2">
    <location>
        <position position="63"/>
    </location>
</feature>